<dbReference type="InterPro" id="IPR055797">
    <property type="entry name" value="DUF7373"/>
</dbReference>
<dbReference type="EMBL" id="JBIAMX010000003">
    <property type="protein sequence ID" value="MFF0542614.1"/>
    <property type="molecule type" value="Genomic_DNA"/>
</dbReference>
<accession>A0ABW6PJP1</accession>
<evidence type="ECO:0000259" key="3">
    <source>
        <dbReference type="Pfam" id="PF24092"/>
    </source>
</evidence>
<feature type="signal peptide" evidence="1">
    <location>
        <begin position="1"/>
        <end position="22"/>
    </location>
</feature>
<evidence type="ECO:0000256" key="1">
    <source>
        <dbReference type="SAM" id="SignalP"/>
    </source>
</evidence>
<keyword evidence="1" id="KW-0732">Signal</keyword>
<comment type="caution">
    <text evidence="4">The sequence shown here is derived from an EMBL/GenBank/DDBJ whole genome shotgun (WGS) entry which is preliminary data.</text>
</comment>
<dbReference type="Pfam" id="PF24088">
    <property type="entry name" value="DUF7373"/>
    <property type="match status" value="1"/>
</dbReference>
<dbReference type="Proteomes" id="UP001601444">
    <property type="component" value="Unassembled WGS sequence"/>
</dbReference>
<feature type="domain" description="DUF7373" evidence="2">
    <location>
        <begin position="58"/>
        <end position="254"/>
    </location>
</feature>
<dbReference type="Pfam" id="PF24092">
    <property type="entry name" value="DUF7373_C"/>
    <property type="match status" value="1"/>
</dbReference>
<evidence type="ECO:0000259" key="2">
    <source>
        <dbReference type="Pfam" id="PF24088"/>
    </source>
</evidence>
<proteinExistence type="predicted"/>
<feature type="chain" id="PRO_5047148952" evidence="1">
    <location>
        <begin position="23"/>
        <end position="404"/>
    </location>
</feature>
<organism evidence="4 5">
    <name type="scientific">Nocardia thailandica</name>
    <dbReference type="NCBI Taxonomy" id="257275"/>
    <lineage>
        <taxon>Bacteria</taxon>
        <taxon>Bacillati</taxon>
        <taxon>Actinomycetota</taxon>
        <taxon>Actinomycetes</taxon>
        <taxon>Mycobacteriales</taxon>
        <taxon>Nocardiaceae</taxon>
        <taxon>Nocardia</taxon>
    </lineage>
</organism>
<protein>
    <submittedName>
        <fullName evidence="4">Uncharacterized protein</fullName>
    </submittedName>
</protein>
<sequence>MIQHTKLRIRRITAAFCTAALAATLAACAVSGTPVAGEPDVRTLEVGRYPVDAHTYTETAGSASALVEGTRMAEAVVPSVEIDPSLIYGRGGTVIPDVDRALDFVANVSKPVLENRKLVTGYAALGADKPDPAGQSRPDPKATAITTAVLRFPDAASATLAARELEDVDIAVSPDNRKLASTKYPDAYVHWRPTVPTIGAFLARKDFVISLFIQRPTADAADLTAWVDKTFAAALPVLDRFEPTPMNELDALPVDTDRLLARAVVADRGAQAPNANTFAVYGTRHMINNSDDEAARRRLVTETGADLVALVEAGSVTRVRDQSAAETLMKGLIDDSAHYDAISAPNDVPTAKCLQLNSSGDSKKEYKYRCYVAYKRYLGIASSDTEPDVRQKITAQYALLANSL</sequence>
<dbReference type="RefSeq" id="WP_043647781.1">
    <property type="nucleotide sequence ID" value="NZ_JBIAMX010000003.1"/>
</dbReference>
<evidence type="ECO:0000313" key="4">
    <source>
        <dbReference type="EMBL" id="MFF0542614.1"/>
    </source>
</evidence>
<evidence type="ECO:0000313" key="5">
    <source>
        <dbReference type="Proteomes" id="UP001601444"/>
    </source>
</evidence>
<keyword evidence="5" id="KW-1185">Reference proteome</keyword>
<dbReference type="InterPro" id="IPR056463">
    <property type="entry name" value="DUF7373_C"/>
</dbReference>
<feature type="domain" description="DUF7373" evidence="3">
    <location>
        <begin position="259"/>
        <end position="403"/>
    </location>
</feature>
<reference evidence="4 5" key="1">
    <citation type="submission" date="2024-10" db="EMBL/GenBank/DDBJ databases">
        <title>The Natural Products Discovery Center: Release of the First 8490 Sequenced Strains for Exploring Actinobacteria Biosynthetic Diversity.</title>
        <authorList>
            <person name="Kalkreuter E."/>
            <person name="Kautsar S.A."/>
            <person name="Yang D."/>
            <person name="Bader C.D."/>
            <person name="Teijaro C.N."/>
            <person name="Fluegel L."/>
            <person name="Davis C.M."/>
            <person name="Simpson J.R."/>
            <person name="Lauterbach L."/>
            <person name="Steele A.D."/>
            <person name="Gui C."/>
            <person name="Meng S."/>
            <person name="Li G."/>
            <person name="Viehrig K."/>
            <person name="Ye F."/>
            <person name="Su P."/>
            <person name="Kiefer A.F."/>
            <person name="Nichols A."/>
            <person name="Cepeda A.J."/>
            <person name="Yan W."/>
            <person name="Fan B."/>
            <person name="Jiang Y."/>
            <person name="Adhikari A."/>
            <person name="Zheng C.-J."/>
            <person name="Schuster L."/>
            <person name="Cowan T.M."/>
            <person name="Smanski M.J."/>
            <person name="Chevrette M.G."/>
            <person name="De Carvalho L.P.S."/>
            <person name="Shen B."/>
        </authorList>
    </citation>
    <scope>NUCLEOTIDE SEQUENCE [LARGE SCALE GENOMIC DNA]</scope>
    <source>
        <strain evidence="4 5">NPDC004045</strain>
    </source>
</reference>
<name>A0ABW6PJP1_9NOCA</name>
<gene>
    <name evidence="4" type="ORF">ACFYTF_07230</name>
</gene>
<dbReference type="PROSITE" id="PS51257">
    <property type="entry name" value="PROKAR_LIPOPROTEIN"/>
    <property type="match status" value="1"/>
</dbReference>